<name>A0A6A5BTW0_NAEFO</name>
<protein>
    <submittedName>
        <fullName evidence="2">Uncharacterized protein</fullName>
    </submittedName>
</protein>
<dbReference type="VEuPathDB" id="AmoebaDB:FDP41_013120"/>
<feature type="region of interest" description="Disordered" evidence="1">
    <location>
        <begin position="372"/>
        <end position="431"/>
    </location>
</feature>
<evidence type="ECO:0000313" key="3">
    <source>
        <dbReference type="Proteomes" id="UP000444721"/>
    </source>
</evidence>
<dbReference type="GeneID" id="68120335"/>
<gene>
    <name evidence="2" type="ORF">FDP41_013120</name>
</gene>
<dbReference type="AlphaFoldDB" id="A0A6A5BTW0"/>
<feature type="compositionally biased region" description="Basic and acidic residues" evidence="1">
    <location>
        <begin position="208"/>
        <end position="218"/>
    </location>
</feature>
<feature type="compositionally biased region" description="Low complexity" evidence="1">
    <location>
        <begin position="1"/>
        <end position="10"/>
    </location>
</feature>
<evidence type="ECO:0000256" key="1">
    <source>
        <dbReference type="SAM" id="MobiDB-lite"/>
    </source>
</evidence>
<dbReference type="VEuPathDB" id="AmoebaDB:NfTy_035570"/>
<feature type="compositionally biased region" description="Low complexity" evidence="1">
    <location>
        <begin position="372"/>
        <end position="397"/>
    </location>
</feature>
<keyword evidence="3" id="KW-1185">Reference proteome</keyword>
<comment type="caution">
    <text evidence="2">The sequence shown here is derived from an EMBL/GenBank/DDBJ whole genome shotgun (WGS) entry which is preliminary data.</text>
</comment>
<dbReference type="RefSeq" id="XP_044565350.1">
    <property type="nucleotide sequence ID" value="XM_044703716.1"/>
</dbReference>
<accession>A0A6A5BTW0</accession>
<organism evidence="2 3">
    <name type="scientific">Naegleria fowleri</name>
    <name type="common">Brain eating amoeba</name>
    <dbReference type="NCBI Taxonomy" id="5763"/>
    <lineage>
        <taxon>Eukaryota</taxon>
        <taxon>Discoba</taxon>
        <taxon>Heterolobosea</taxon>
        <taxon>Tetramitia</taxon>
        <taxon>Eutetramitia</taxon>
        <taxon>Vahlkampfiidae</taxon>
        <taxon>Naegleria</taxon>
    </lineage>
</organism>
<dbReference type="EMBL" id="VFQX01000017">
    <property type="protein sequence ID" value="KAF0980637.1"/>
    <property type="molecule type" value="Genomic_DNA"/>
</dbReference>
<dbReference type="Proteomes" id="UP000444721">
    <property type="component" value="Unassembled WGS sequence"/>
</dbReference>
<proteinExistence type="predicted"/>
<evidence type="ECO:0000313" key="2">
    <source>
        <dbReference type="EMBL" id="KAF0980637.1"/>
    </source>
</evidence>
<dbReference type="OrthoDB" id="10399224at2759"/>
<feature type="region of interest" description="Disordered" evidence="1">
    <location>
        <begin position="1"/>
        <end position="25"/>
    </location>
</feature>
<sequence length="970" mass="112436">MSLSSSTASSETVYNHHHENKHSHLSNGNCAVVTSLNNCENYEIYIQNIISQLESDDVLMKYSISKEDASIAIEQARGMMELHGKKWLSFIDSQLLSFDVTDFQRQEFIDNISKFNLEKILITVLMEIRGMVKMSEIRERNNLLNISTQEVCFLVFYTFKFALERNVDESFLEFIHNICELGIDGVKFNEFLVNGTLHLDPSLTFSEEQQHSNNDKATTDTTDTTASIPTSPPSRPSHQHQYDGENASMLVGDETITVSDHPKDGHDDESTFHVGEDFPMMHHPFDDEHLLNALRALLMSMHPPPHPPQERSGDFNRITTSLSSVVEDQLLQHQQPPPPMMCLMSSSRMKNTVKTSSTLSNATTTITSTITSTITNTTPRPTLSHHQQQILPQQPQQESPTSLISSSSSSSSIMNHPNHNKGREESSSHTTTTLLDPIMEVVEKILGPSQQQQEELYKEYLRKAYSLFGWMEKLSPDETESMLPILDSYVCSMPTQLTISNNNHSPIESSFVSSSSSIARLMLESRKDFLQLRNKVLKRWQSNMNYFKLRGKEREAQRCKKLMDNEKFINFETCNHYFPQRFKFHRFFTSMTRKAQHNALKMKILVTKISENDTNDVTFRRISSIFYSNKFGHYHLSLVIGSTKIEWCDGSLVVATPMNNLLSDKIIFQYTCYKTSDAKEINRIIDTVSEMATKWNREKTYSMFFCSCQHFIVELLKACGINYQQESSIQEQLKRLRLYDRRIIFRRSFDAIPKTLVDQYFRDYLNQLFQSSKTDLSYDSVPLGSKDSIGESLQRIAHFFTCSTKTTIEQFNRLELDCLYYILTRSGKKSNSDHKLLEAFDRTFLIANKTEYIYVSSLFKKHFENNMTHSQLPIDDRCAKQILQHSRIEQKYFELIYEYMNQSKYDKTCREEFSFICQQMKRFWLVTKISSSAYQMSYQETQTSVENLQWNCPELSALTNLKECVYKIQF</sequence>
<reference evidence="2 3" key="1">
    <citation type="journal article" date="2019" name="Sci. Rep.">
        <title>Nanopore sequencing improves the draft genome of the human pathogenic amoeba Naegleria fowleri.</title>
        <authorList>
            <person name="Liechti N."/>
            <person name="Schurch N."/>
            <person name="Bruggmann R."/>
            <person name="Wittwer M."/>
        </authorList>
    </citation>
    <scope>NUCLEOTIDE SEQUENCE [LARGE SCALE GENOMIC DNA]</scope>
    <source>
        <strain evidence="2 3">ATCC 30894</strain>
    </source>
</reference>
<feature type="compositionally biased region" description="Low complexity" evidence="1">
    <location>
        <begin position="219"/>
        <end position="229"/>
    </location>
</feature>
<dbReference type="VEuPathDB" id="AmoebaDB:NF0027010"/>
<feature type="region of interest" description="Disordered" evidence="1">
    <location>
        <begin position="207"/>
        <end position="242"/>
    </location>
</feature>